<name>G0U751_TRYVY</name>
<feature type="transmembrane region" description="Helical" evidence="9">
    <location>
        <begin position="642"/>
        <end position="666"/>
    </location>
</feature>
<dbReference type="InterPro" id="IPR050352">
    <property type="entry name" value="ABCG_transporters"/>
</dbReference>
<feature type="region of interest" description="Disordered" evidence="8">
    <location>
        <begin position="1"/>
        <end position="40"/>
    </location>
</feature>
<dbReference type="PANTHER" id="PTHR48041">
    <property type="entry name" value="ABC TRANSPORTER G FAMILY MEMBER 28"/>
    <property type="match status" value="1"/>
</dbReference>
<proteinExistence type="predicted"/>
<dbReference type="EMBL" id="HE573026">
    <property type="protein sequence ID" value="CCC51708.1"/>
    <property type="molecule type" value="Genomic_DNA"/>
</dbReference>
<dbReference type="Pfam" id="PF19055">
    <property type="entry name" value="ABC2_membrane_7"/>
    <property type="match status" value="1"/>
</dbReference>
<dbReference type="InterPro" id="IPR003439">
    <property type="entry name" value="ABC_transporter-like_ATP-bd"/>
</dbReference>
<evidence type="ECO:0000256" key="3">
    <source>
        <dbReference type="ARBA" id="ARBA00022692"/>
    </source>
</evidence>
<dbReference type="Pfam" id="PF00005">
    <property type="entry name" value="ABC_tran"/>
    <property type="match status" value="1"/>
</dbReference>
<evidence type="ECO:0000256" key="8">
    <source>
        <dbReference type="SAM" id="MobiDB-lite"/>
    </source>
</evidence>
<accession>G0U751</accession>
<dbReference type="GO" id="GO:0005524">
    <property type="term" value="F:ATP binding"/>
    <property type="evidence" value="ECO:0007669"/>
    <property type="project" value="UniProtKB-KW"/>
</dbReference>
<feature type="domain" description="ABC transporter" evidence="10">
    <location>
        <begin position="80"/>
        <end position="320"/>
    </location>
</feature>
<evidence type="ECO:0000256" key="6">
    <source>
        <dbReference type="ARBA" id="ARBA00022989"/>
    </source>
</evidence>
<dbReference type="GO" id="GO:0016020">
    <property type="term" value="C:membrane"/>
    <property type="evidence" value="ECO:0007669"/>
    <property type="project" value="UniProtKB-SubCell"/>
</dbReference>
<feature type="transmembrane region" description="Helical" evidence="9">
    <location>
        <begin position="485"/>
        <end position="508"/>
    </location>
</feature>
<evidence type="ECO:0000256" key="4">
    <source>
        <dbReference type="ARBA" id="ARBA00022741"/>
    </source>
</evidence>
<dbReference type="InterPro" id="IPR003593">
    <property type="entry name" value="AAA+_ATPase"/>
</dbReference>
<evidence type="ECO:0000313" key="11">
    <source>
        <dbReference type="EMBL" id="CCC51708.1"/>
    </source>
</evidence>
<organism evidence="11">
    <name type="scientific">Trypanosoma vivax (strain Y486)</name>
    <dbReference type="NCBI Taxonomy" id="1055687"/>
    <lineage>
        <taxon>Eukaryota</taxon>
        <taxon>Discoba</taxon>
        <taxon>Euglenozoa</taxon>
        <taxon>Kinetoplastea</taxon>
        <taxon>Metakinetoplastina</taxon>
        <taxon>Trypanosomatida</taxon>
        <taxon>Trypanosomatidae</taxon>
        <taxon>Trypanosoma</taxon>
        <taxon>Duttonella</taxon>
    </lineage>
</organism>
<dbReference type="InterPro" id="IPR043926">
    <property type="entry name" value="ABCG_dom"/>
</dbReference>
<dbReference type="PROSITE" id="PS50893">
    <property type="entry name" value="ABC_TRANSPORTER_2"/>
    <property type="match status" value="1"/>
</dbReference>
<evidence type="ECO:0000259" key="10">
    <source>
        <dbReference type="PROSITE" id="PS50893"/>
    </source>
</evidence>
<evidence type="ECO:0000256" key="7">
    <source>
        <dbReference type="ARBA" id="ARBA00023136"/>
    </source>
</evidence>
<feature type="transmembrane region" description="Helical" evidence="9">
    <location>
        <begin position="520"/>
        <end position="544"/>
    </location>
</feature>
<feature type="transmembrane region" description="Helical" evidence="9">
    <location>
        <begin position="409"/>
        <end position="430"/>
    </location>
</feature>
<dbReference type="Gene3D" id="3.40.50.300">
    <property type="entry name" value="P-loop containing nucleotide triphosphate hydrolases"/>
    <property type="match status" value="1"/>
</dbReference>
<dbReference type="OMA" id="MAVTYWM"/>
<dbReference type="VEuPathDB" id="TriTrypDB:TvY486_1007540"/>
<keyword evidence="5" id="KW-0067">ATP-binding</keyword>
<evidence type="ECO:0000256" key="2">
    <source>
        <dbReference type="ARBA" id="ARBA00022448"/>
    </source>
</evidence>
<keyword evidence="6 9" id="KW-1133">Transmembrane helix</keyword>
<feature type="compositionally biased region" description="Basic and acidic residues" evidence="8">
    <location>
        <begin position="1"/>
        <end position="20"/>
    </location>
</feature>
<reference evidence="11" key="1">
    <citation type="journal article" date="2012" name="Proc. Natl. Acad. Sci. U.S.A.">
        <title>Antigenic diversity is generated by distinct evolutionary mechanisms in African trypanosome species.</title>
        <authorList>
            <person name="Jackson A.P."/>
            <person name="Berry A."/>
            <person name="Aslett M."/>
            <person name="Allison H.C."/>
            <person name="Burton P."/>
            <person name="Vavrova-Anderson J."/>
            <person name="Brown R."/>
            <person name="Browne H."/>
            <person name="Corton N."/>
            <person name="Hauser H."/>
            <person name="Gamble J."/>
            <person name="Gilderthorp R."/>
            <person name="Marcello L."/>
            <person name="McQuillan J."/>
            <person name="Otto T.D."/>
            <person name="Quail M.A."/>
            <person name="Sanders M.J."/>
            <person name="van Tonder A."/>
            <person name="Ginger M.L."/>
            <person name="Field M.C."/>
            <person name="Barry J.D."/>
            <person name="Hertz-Fowler C."/>
            <person name="Berriman M."/>
        </authorList>
    </citation>
    <scope>NUCLEOTIDE SEQUENCE</scope>
    <source>
        <strain evidence="11">Y486</strain>
    </source>
</reference>
<dbReference type="SMART" id="SM00382">
    <property type="entry name" value="AAA"/>
    <property type="match status" value="1"/>
</dbReference>
<keyword evidence="3 9" id="KW-0812">Transmembrane</keyword>
<keyword evidence="2" id="KW-0813">Transport</keyword>
<keyword evidence="7 9" id="KW-0472">Membrane</keyword>
<evidence type="ECO:0000256" key="1">
    <source>
        <dbReference type="ARBA" id="ARBA00004141"/>
    </source>
</evidence>
<dbReference type="GO" id="GO:0140359">
    <property type="term" value="F:ABC-type transporter activity"/>
    <property type="evidence" value="ECO:0007669"/>
    <property type="project" value="InterPro"/>
</dbReference>
<protein>
    <submittedName>
        <fullName evidence="11">Putative ABC transporter</fullName>
    </submittedName>
</protein>
<dbReference type="PANTHER" id="PTHR48041:SF102">
    <property type="entry name" value="TRANSPORTER, PUTATIVE-RELATED"/>
    <property type="match status" value="1"/>
</dbReference>
<evidence type="ECO:0000256" key="9">
    <source>
        <dbReference type="SAM" id="Phobius"/>
    </source>
</evidence>
<gene>
    <name evidence="11" type="ORF">TVY486_1007540</name>
</gene>
<dbReference type="Pfam" id="PF01061">
    <property type="entry name" value="ABC2_membrane"/>
    <property type="match status" value="1"/>
</dbReference>
<keyword evidence="4" id="KW-0547">Nucleotide-binding</keyword>
<feature type="transmembrane region" description="Helical" evidence="9">
    <location>
        <begin position="551"/>
        <end position="570"/>
    </location>
</feature>
<comment type="subcellular location">
    <subcellularLocation>
        <location evidence="1">Membrane</location>
        <topology evidence="1">Multi-pass membrane protein</topology>
    </subcellularLocation>
</comment>
<sequence length="671" mass="75484">MDKLRAHFRRPRDAIQHESDDFTTDEEHEQAGMRGADGEFADYPERPWRGTTALPECNIIAPCIPAVLSGSLSIPFPVAVSWKGLTYTAKNRRILRGLSGTALPSRCLAVMGSSGAGKTTFLNAISDRLATSSTQKLQGTFQLGDVVYRREYRKVLGFVPQDDVLSPLATPETSFRFALRVRRNTGRIESKQRVDDMLEELGLLHCRKTLVGRPGGTAGLSGGERKRCSMGVELICDPRVLLLDEPTSGLDHVTSGKVVQLLNSIAREGRTVIYTIHQPGAGMLEYFDDLMLLTGGHCVYHDTMQNVVPYFESIGFPCPKTFTPTDFFMTLLQDPEISKHLIKEWKRHLKRGEKTLHTTPVKLNPRPETSFTALVLQRHIRSFKGSLWTQFSELLVRNIMELLYDRTNLCTVFAQALSFSLLGGLIFLNLSSDLNGIQDREGVLFMVVMNHGMGQAFAEISFFFERKALFIREQQSGTYPPIVYLIARTLVWTPYRLLFILMESFILYYLSGLYRSAEAFFIYAAVVGLLTEVSGTLGLLFGAFLGSSVSAVGAAPLILLPFSLAGGLFASTERLRPYWYWIEKPSFLRHAYILLMRNEMKRVDHFECKPRNNSVLHCLVMPSSGMEVMKHHGFEEEESADWVMWLSMSLIYVFLMGLSLVGLWFAGRSKA</sequence>
<evidence type="ECO:0000256" key="5">
    <source>
        <dbReference type="ARBA" id="ARBA00022840"/>
    </source>
</evidence>
<dbReference type="InterPro" id="IPR013525">
    <property type="entry name" value="ABC2_TM"/>
</dbReference>
<dbReference type="InterPro" id="IPR027417">
    <property type="entry name" value="P-loop_NTPase"/>
</dbReference>
<dbReference type="GO" id="GO:0016887">
    <property type="term" value="F:ATP hydrolysis activity"/>
    <property type="evidence" value="ECO:0007669"/>
    <property type="project" value="InterPro"/>
</dbReference>
<dbReference type="SUPFAM" id="SSF52540">
    <property type="entry name" value="P-loop containing nucleoside triphosphate hydrolases"/>
    <property type="match status" value="1"/>
</dbReference>
<dbReference type="AlphaFoldDB" id="G0U751"/>
<feature type="transmembrane region" description="Helical" evidence="9">
    <location>
        <begin position="442"/>
        <end position="464"/>
    </location>
</feature>